<reference evidence="3" key="1">
    <citation type="submission" date="2017-09" db="EMBL/GenBank/DDBJ databases">
        <authorList>
            <person name="Cho G.-S."/>
            <person name="Oguntoyinbo F.A."/>
            <person name="Cnockaert M."/>
            <person name="Kabisch J."/>
            <person name="Neve H."/>
            <person name="Bockelmann W."/>
            <person name="Wenning M."/>
            <person name="Franz C.M."/>
            <person name="Vandamme P."/>
        </authorList>
    </citation>
    <scope>NUCLEOTIDE SEQUENCE [LARGE SCALE GENOMIC DNA]</scope>
    <source>
        <strain evidence="3">MBT G8648</strain>
    </source>
</reference>
<dbReference type="Pfam" id="PF07963">
    <property type="entry name" value="N_methyl"/>
    <property type="match status" value="1"/>
</dbReference>
<protein>
    <submittedName>
        <fullName evidence="2">Type IV pilin</fullName>
    </submittedName>
</protein>
<dbReference type="PANTHER" id="PTHR30093">
    <property type="entry name" value="GENERAL SECRETION PATHWAY PROTEIN G"/>
    <property type="match status" value="1"/>
</dbReference>
<dbReference type="InterPro" id="IPR012902">
    <property type="entry name" value="N_methyl_site"/>
</dbReference>
<comment type="caution">
    <text evidence="2">The sequence shown here is derived from an EMBL/GenBank/DDBJ whole genome shotgun (WGS) entry which is preliminary data.</text>
</comment>
<name>A0A2A4HJE8_9GAMM</name>
<dbReference type="InterPro" id="IPR045584">
    <property type="entry name" value="Pilin-like"/>
</dbReference>
<dbReference type="EMBL" id="NWUX01000018">
    <property type="protein sequence ID" value="PCF94567.1"/>
    <property type="molecule type" value="Genomic_DNA"/>
</dbReference>
<keyword evidence="1" id="KW-0812">Transmembrane</keyword>
<sequence>MACQPQCGFTLIELLIAVVIIGIIAGIAYPNYTRYLERSTRTDAHTALLQAASEMERCYANRYRYDDCGISSPLSAAGHYTIRVENNRSSEGGYLLTAVANRPDGCNDNLTLNARGVRLPEACW</sequence>
<keyword evidence="1" id="KW-0472">Membrane</keyword>
<dbReference type="NCBIfam" id="TIGR02532">
    <property type="entry name" value="IV_pilin_GFxxxE"/>
    <property type="match status" value="1"/>
</dbReference>
<accession>A0A2A4HJE8</accession>
<keyword evidence="1" id="KW-1133">Transmembrane helix</keyword>
<evidence type="ECO:0000313" key="3">
    <source>
        <dbReference type="Proteomes" id="UP000218677"/>
    </source>
</evidence>
<proteinExistence type="predicted"/>
<dbReference type="GO" id="GO:0043683">
    <property type="term" value="P:type IV pilus assembly"/>
    <property type="evidence" value="ECO:0007669"/>
    <property type="project" value="InterPro"/>
</dbReference>
<dbReference type="InterPro" id="IPR031982">
    <property type="entry name" value="PilE-like"/>
</dbReference>
<gene>
    <name evidence="2" type="ORF">CPA45_16855</name>
</gene>
<evidence type="ECO:0000313" key="2">
    <source>
        <dbReference type="EMBL" id="PCF94567.1"/>
    </source>
</evidence>
<dbReference type="AlphaFoldDB" id="A0A2A4HJE8"/>
<feature type="transmembrane region" description="Helical" evidence="1">
    <location>
        <begin position="12"/>
        <end position="32"/>
    </location>
</feature>
<dbReference type="SUPFAM" id="SSF54523">
    <property type="entry name" value="Pili subunits"/>
    <property type="match status" value="1"/>
</dbReference>
<dbReference type="OrthoDB" id="5296638at2"/>
<dbReference type="Gene3D" id="3.30.700.10">
    <property type="entry name" value="Glycoprotein, Type 4 Pilin"/>
    <property type="match status" value="1"/>
</dbReference>
<keyword evidence="3" id="KW-1185">Reference proteome</keyword>
<evidence type="ECO:0000256" key="1">
    <source>
        <dbReference type="SAM" id="Phobius"/>
    </source>
</evidence>
<dbReference type="PANTHER" id="PTHR30093:SF47">
    <property type="entry name" value="TYPE IV PILUS NON-CORE MINOR PILIN PILE"/>
    <property type="match status" value="1"/>
</dbReference>
<dbReference type="Proteomes" id="UP000218677">
    <property type="component" value="Unassembled WGS sequence"/>
</dbReference>
<organism evidence="2 3">
    <name type="scientific">Vreelandella nigrificans</name>
    <dbReference type="NCBI Taxonomy" id="2042704"/>
    <lineage>
        <taxon>Bacteria</taxon>
        <taxon>Pseudomonadati</taxon>
        <taxon>Pseudomonadota</taxon>
        <taxon>Gammaproteobacteria</taxon>
        <taxon>Oceanospirillales</taxon>
        <taxon>Halomonadaceae</taxon>
        <taxon>Vreelandella</taxon>
    </lineage>
</organism>
<dbReference type="Pfam" id="PF16732">
    <property type="entry name" value="ComP_DUS"/>
    <property type="match status" value="1"/>
</dbReference>